<dbReference type="RefSeq" id="WP_111285522.1">
    <property type="nucleotide sequence ID" value="NZ_CP147988.1"/>
</dbReference>
<proteinExistence type="predicted"/>
<dbReference type="Proteomes" id="UP001447857">
    <property type="component" value="Chromosome"/>
</dbReference>
<protein>
    <submittedName>
        <fullName evidence="1">Uncharacterized protein</fullName>
    </submittedName>
</protein>
<gene>
    <name evidence="1" type="ORF">V6624_21640</name>
</gene>
<keyword evidence="2" id="KW-1185">Reference proteome</keyword>
<dbReference type="EMBL" id="CP147988">
    <property type="protein sequence ID" value="WXK49626.1"/>
    <property type="molecule type" value="Genomic_DNA"/>
</dbReference>
<evidence type="ECO:0000313" key="1">
    <source>
        <dbReference type="EMBL" id="WXK49626.1"/>
    </source>
</evidence>
<reference evidence="1 2" key="1">
    <citation type="submission" date="2024-02" db="EMBL/GenBank/DDBJ databases">
        <title>complete genome of Flavobacterium ginsenosidimutans Str. YTB16.</title>
        <authorList>
            <person name="Wang Q."/>
        </authorList>
    </citation>
    <scope>NUCLEOTIDE SEQUENCE [LARGE SCALE GENOMIC DNA]</scope>
    <source>
        <strain evidence="1 2">YTB16</strain>
    </source>
</reference>
<sequence>MSYFGGLGAGKGWNTFKFIITPQEFESLFQDLNYYFVITGSRVEINYKNTDEQYIFDSYKSYYNEVLTGENKFDKKEQWSFERDIRISITDDLCKINFQDIIDKKGIVSNDFKLVRPTEPVINISPFYLTYSKTFESLSISYMNNEGSIGLELTYPKIVSFESDNFKSLVDTHSFTTNTLFNNLIENIKAISNKAKLQSTAKLFRPNFWISPDAKKVINQNHYLKSNDLNII</sequence>
<organism evidence="1 2">
    <name type="scientific">Flavobacterium ginsenosidimutans</name>
    <dbReference type="NCBI Taxonomy" id="687844"/>
    <lineage>
        <taxon>Bacteria</taxon>
        <taxon>Pseudomonadati</taxon>
        <taxon>Bacteroidota</taxon>
        <taxon>Flavobacteriia</taxon>
        <taxon>Flavobacteriales</taxon>
        <taxon>Flavobacteriaceae</taxon>
        <taxon>Flavobacterium</taxon>
    </lineage>
</organism>
<evidence type="ECO:0000313" key="2">
    <source>
        <dbReference type="Proteomes" id="UP001447857"/>
    </source>
</evidence>
<name>A0ABZ2QDG5_9FLAO</name>
<accession>A0ABZ2QDG5</accession>